<dbReference type="Pfam" id="PF10135">
    <property type="entry name" value="Rod-binding"/>
    <property type="match status" value="1"/>
</dbReference>
<gene>
    <name evidence="2" type="ORF">GRI65_14485</name>
</gene>
<dbReference type="OrthoDB" id="8481704at2"/>
<dbReference type="InterPro" id="IPR019301">
    <property type="entry name" value="Flagellar_prot_FlgJ_N"/>
</dbReference>
<accession>A0A845B8A3</accession>
<keyword evidence="3" id="KW-1185">Reference proteome</keyword>
<name>A0A845B8A3_9SPHN</name>
<dbReference type="Proteomes" id="UP000431922">
    <property type="component" value="Unassembled WGS sequence"/>
</dbReference>
<protein>
    <submittedName>
        <fullName evidence="2">Flagellar biosynthesis protein FlgJ</fullName>
    </submittedName>
</protein>
<proteinExistence type="predicted"/>
<organism evidence="2 3">
    <name type="scientific">Allopontixanthobacter sediminis</name>
    <dbReference type="NCBI Taxonomy" id="1689985"/>
    <lineage>
        <taxon>Bacteria</taxon>
        <taxon>Pseudomonadati</taxon>
        <taxon>Pseudomonadota</taxon>
        <taxon>Alphaproteobacteria</taxon>
        <taxon>Sphingomonadales</taxon>
        <taxon>Erythrobacteraceae</taxon>
        <taxon>Allopontixanthobacter</taxon>
    </lineage>
</organism>
<keyword evidence="2" id="KW-0969">Cilium</keyword>
<evidence type="ECO:0000313" key="2">
    <source>
        <dbReference type="EMBL" id="MXP45657.1"/>
    </source>
</evidence>
<sequence>MTLPPITLPAGLAIKPAPTELAPDAINSPKELKAAAQKFEAIFIRQFLSAARATEFGGEEPLFGGPGLEQFNAMQDENLAEIASQSGAFGFAKLIEAQLSARMKPGG</sequence>
<dbReference type="EMBL" id="WTYL01000005">
    <property type="protein sequence ID" value="MXP45657.1"/>
    <property type="molecule type" value="Genomic_DNA"/>
</dbReference>
<evidence type="ECO:0000313" key="3">
    <source>
        <dbReference type="Proteomes" id="UP000431922"/>
    </source>
</evidence>
<dbReference type="RefSeq" id="WP_160757306.1">
    <property type="nucleotide sequence ID" value="NZ_WTYL01000005.1"/>
</dbReference>
<feature type="domain" description="Flagellar protein FlgJ N-terminal" evidence="1">
    <location>
        <begin position="52"/>
        <end position="98"/>
    </location>
</feature>
<reference evidence="2 3" key="1">
    <citation type="submission" date="2019-12" db="EMBL/GenBank/DDBJ databases">
        <title>Genomic-based taxomic classification of the family Erythrobacteraceae.</title>
        <authorList>
            <person name="Xu L."/>
        </authorList>
    </citation>
    <scope>NUCLEOTIDE SEQUENCE [LARGE SCALE GENOMIC DNA]</scope>
    <source>
        <strain evidence="2 3">KCTC 42453</strain>
    </source>
</reference>
<evidence type="ECO:0000259" key="1">
    <source>
        <dbReference type="Pfam" id="PF10135"/>
    </source>
</evidence>
<comment type="caution">
    <text evidence="2">The sequence shown here is derived from an EMBL/GenBank/DDBJ whole genome shotgun (WGS) entry which is preliminary data.</text>
</comment>
<keyword evidence="2" id="KW-0966">Cell projection</keyword>
<keyword evidence="2" id="KW-0282">Flagellum</keyword>
<dbReference type="AlphaFoldDB" id="A0A845B8A3"/>